<dbReference type="PANTHER" id="PTHR45913:SF9">
    <property type="entry name" value="GENERAL TRANSCRIPTION FACTOR II-I REPEAT DOMAIN-CONTAINING PROTEIN 2-LIKE-RELATED"/>
    <property type="match status" value="1"/>
</dbReference>
<dbReference type="PANTHER" id="PTHR45913">
    <property type="entry name" value="EPM2A-INTERACTING PROTEIN 1"/>
    <property type="match status" value="1"/>
</dbReference>
<evidence type="ECO:0000313" key="1">
    <source>
        <dbReference type="EMBL" id="KAG9266202.1"/>
    </source>
</evidence>
<protein>
    <submittedName>
        <fullName evidence="1">General transcription factor II-I repeat domain-containing protein 2-like</fullName>
    </submittedName>
</protein>
<evidence type="ECO:0000313" key="2">
    <source>
        <dbReference type="Proteomes" id="UP000752171"/>
    </source>
</evidence>
<sequence length="214" mass="24885">MKSFAVKLRLFEKQVRDHNTAHFPALGEIVSHLPSAKIPGKMEKYANVLTSLITEFNQRFQDFAAIEEDIQVFSSPFCVDVEGVQEELELIKLQCDDTLHSHHQMLPLPEFYRSLEKSRFPLMRRHAKRMISLFGSTYICEQTFSLMTLNKNRLRSRITDRHLCNVLRISTTSQVKSSSFIVNAAYVQDIHRIEITLLSFPILQQVQIMDNKEK</sequence>
<dbReference type="AlphaFoldDB" id="A0A8T2L890"/>
<gene>
    <name evidence="1" type="primary">GTF2IRD2B</name>
    <name evidence="1" type="ORF">AMEX_G20722</name>
</gene>
<accession>A0A8T2L890</accession>
<proteinExistence type="predicted"/>
<dbReference type="EMBL" id="JAICCE010000017">
    <property type="protein sequence ID" value="KAG9266202.1"/>
    <property type="molecule type" value="Genomic_DNA"/>
</dbReference>
<comment type="caution">
    <text evidence="1">The sequence shown here is derived from an EMBL/GenBank/DDBJ whole genome shotgun (WGS) entry which is preliminary data.</text>
</comment>
<reference evidence="1 2" key="1">
    <citation type="submission" date="2021-07" db="EMBL/GenBank/DDBJ databases">
        <authorList>
            <person name="Imarazene B."/>
            <person name="Zahm M."/>
            <person name="Klopp C."/>
            <person name="Cabau C."/>
            <person name="Beille S."/>
            <person name="Jouanno E."/>
            <person name="Castinel A."/>
            <person name="Lluch J."/>
            <person name="Gil L."/>
            <person name="Kuchtly C."/>
            <person name="Lopez Roques C."/>
            <person name="Donnadieu C."/>
            <person name="Parrinello H."/>
            <person name="Journot L."/>
            <person name="Du K."/>
            <person name="Schartl M."/>
            <person name="Retaux S."/>
            <person name="Guiguen Y."/>
        </authorList>
    </citation>
    <scope>NUCLEOTIDE SEQUENCE [LARGE SCALE GENOMIC DNA]</scope>
    <source>
        <strain evidence="1">Pach_M1</strain>
        <tissue evidence="1">Testis</tissue>
    </source>
</reference>
<name>A0A8T2L890_ASTMX</name>
<organism evidence="1 2">
    <name type="scientific">Astyanax mexicanus</name>
    <name type="common">Blind cave fish</name>
    <name type="synonym">Astyanax fasciatus mexicanus</name>
    <dbReference type="NCBI Taxonomy" id="7994"/>
    <lineage>
        <taxon>Eukaryota</taxon>
        <taxon>Metazoa</taxon>
        <taxon>Chordata</taxon>
        <taxon>Craniata</taxon>
        <taxon>Vertebrata</taxon>
        <taxon>Euteleostomi</taxon>
        <taxon>Actinopterygii</taxon>
        <taxon>Neopterygii</taxon>
        <taxon>Teleostei</taxon>
        <taxon>Ostariophysi</taxon>
        <taxon>Characiformes</taxon>
        <taxon>Characoidei</taxon>
        <taxon>Acestrorhamphidae</taxon>
        <taxon>Acestrorhamphinae</taxon>
        <taxon>Astyanax</taxon>
    </lineage>
</organism>
<dbReference type="Proteomes" id="UP000752171">
    <property type="component" value="Unassembled WGS sequence"/>
</dbReference>